<dbReference type="Gene3D" id="1.25.10.10">
    <property type="entry name" value="Leucine-rich Repeat Variant"/>
    <property type="match status" value="1"/>
</dbReference>
<name>A0A917LWU9_9BACT</name>
<dbReference type="EMBL" id="BMGT01000001">
    <property type="protein sequence ID" value="GGG64168.1"/>
    <property type="molecule type" value="Genomic_DNA"/>
</dbReference>
<dbReference type="InterPro" id="IPR011989">
    <property type="entry name" value="ARM-like"/>
</dbReference>
<accession>A0A917LWU9</accession>
<dbReference type="Gene3D" id="1.25.40.10">
    <property type="entry name" value="Tetratricopeptide repeat domain"/>
    <property type="match status" value="1"/>
</dbReference>
<gene>
    <name evidence="1" type="ORF">GCM10011585_02190</name>
</gene>
<dbReference type="SUPFAM" id="SSF48371">
    <property type="entry name" value="ARM repeat"/>
    <property type="match status" value="1"/>
</dbReference>
<comment type="caution">
    <text evidence="1">The sequence shown here is derived from an EMBL/GenBank/DDBJ whole genome shotgun (WGS) entry which is preliminary data.</text>
</comment>
<dbReference type="InterPro" id="IPR011990">
    <property type="entry name" value="TPR-like_helical_dom_sf"/>
</dbReference>
<dbReference type="SUPFAM" id="SSF48452">
    <property type="entry name" value="TPR-like"/>
    <property type="match status" value="1"/>
</dbReference>
<proteinExistence type="predicted"/>
<sequence length="322" mass="35731">MTNAMTTTTTKRIGSKLLSPALLLVLAAAQPLYGMIFSPEPLPAAAANDNSPYADGTRAMNEHRWQDAIRSFDKVIAAKEKRSDAALYWKAYSLNKLQRHSDAAAICNTLHAQYADSPWNKDCDALSIDNPNINIDLGDINQSLNIHVHPDVHIDPITIPNINVDIKNNPDIKILALNSMLNQDPAKAIPVLRDILNGNQPIGVKKHAIFVLAQSKSPEAQAILHDAVTGKMDPELQRQAIMMMAIFQGKRDNDTLAEIYRTTSDRQIKRSVISALFITQDAPHLVELARSEKDMELKRSIVSQLAIMHDKAATDYMMELLK</sequence>
<evidence type="ECO:0008006" key="3">
    <source>
        <dbReference type="Google" id="ProtNLM"/>
    </source>
</evidence>
<reference evidence="1" key="2">
    <citation type="submission" date="2020-09" db="EMBL/GenBank/DDBJ databases">
        <authorList>
            <person name="Sun Q."/>
            <person name="Zhou Y."/>
        </authorList>
    </citation>
    <scope>NUCLEOTIDE SEQUENCE</scope>
    <source>
        <strain evidence="1">CGMCC 1.12997</strain>
    </source>
</reference>
<evidence type="ECO:0000313" key="2">
    <source>
        <dbReference type="Proteomes" id="UP000647241"/>
    </source>
</evidence>
<keyword evidence="2" id="KW-1185">Reference proteome</keyword>
<dbReference type="AlphaFoldDB" id="A0A917LWU9"/>
<dbReference type="Pfam" id="PF13646">
    <property type="entry name" value="HEAT_2"/>
    <property type="match status" value="1"/>
</dbReference>
<dbReference type="InterPro" id="IPR016024">
    <property type="entry name" value="ARM-type_fold"/>
</dbReference>
<dbReference type="Proteomes" id="UP000647241">
    <property type="component" value="Unassembled WGS sequence"/>
</dbReference>
<evidence type="ECO:0000313" key="1">
    <source>
        <dbReference type="EMBL" id="GGG64168.1"/>
    </source>
</evidence>
<organism evidence="1 2">
    <name type="scientific">Edaphobacter dinghuensis</name>
    <dbReference type="NCBI Taxonomy" id="1560005"/>
    <lineage>
        <taxon>Bacteria</taxon>
        <taxon>Pseudomonadati</taxon>
        <taxon>Acidobacteriota</taxon>
        <taxon>Terriglobia</taxon>
        <taxon>Terriglobales</taxon>
        <taxon>Acidobacteriaceae</taxon>
        <taxon>Edaphobacter</taxon>
    </lineage>
</organism>
<protein>
    <recommendedName>
        <fullName evidence="3">HEAT repeat protein</fullName>
    </recommendedName>
</protein>
<reference evidence="1" key="1">
    <citation type="journal article" date="2014" name="Int. J. Syst. Evol. Microbiol.">
        <title>Complete genome sequence of Corynebacterium casei LMG S-19264T (=DSM 44701T), isolated from a smear-ripened cheese.</title>
        <authorList>
            <consortium name="US DOE Joint Genome Institute (JGI-PGF)"/>
            <person name="Walter F."/>
            <person name="Albersmeier A."/>
            <person name="Kalinowski J."/>
            <person name="Ruckert C."/>
        </authorList>
    </citation>
    <scope>NUCLEOTIDE SEQUENCE</scope>
    <source>
        <strain evidence="1">CGMCC 1.12997</strain>
    </source>
</reference>
<dbReference type="RefSeq" id="WP_229738995.1">
    <property type="nucleotide sequence ID" value="NZ_BMGT01000001.1"/>
</dbReference>